<sequence>MGKTSTDGLTQERGRWELGDSSLTDLAVRILGLALQDTAMGKYRPKAEAFVQFCVAEGRTWLPAMKALPT</sequence>
<name>A0AAE0FGQ8_9CHLO</name>
<accession>A0AAE0FGQ8</accession>
<dbReference type="AlphaFoldDB" id="A0AAE0FGQ8"/>
<protein>
    <submittedName>
        <fullName evidence="1">Uncharacterized protein</fullName>
    </submittedName>
</protein>
<keyword evidence="2" id="KW-1185">Reference proteome</keyword>
<comment type="caution">
    <text evidence="1">The sequence shown here is derived from an EMBL/GenBank/DDBJ whole genome shotgun (WGS) entry which is preliminary data.</text>
</comment>
<proteinExistence type="predicted"/>
<reference evidence="1 2" key="1">
    <citation type="journal article" date="2015" name="Genome Biol. Evol.">
        <title>Comparative Genomics of a Bacterivorous Green Alga Reveals Evolutionary Causalities and Consequences of Phago-Mixotrophic Mode of Nutrition.</title>
        <authorList>
            <person name="Burns J.A."/>
            <person name="Paasch A."/>
            <person name="Narechania A."/>
            <person name="Kim E."/>
        </authorList>
    </citation>
    <scope>NUCLEOTIDE SEQUENCE [LARGE SCALE GENOMIC DNA]</scope>
    <source>
        <strain evidence="1 2">PLY_AMNH</strain>
    </source>
</reference>
<dbReference type="Proteomes" id="UP001190700">
    <property type="component" value="Unassembled WGS sequence"/>
</dbReference>
<organism evidence="1 2">
    <name type="scientific">Cymbomonas tetramitiformis</name>
    <dbReference type="NCBI Taxonomy" id="36881"/>
    <lineage>
        <taxon>Eukaryota</taxon>
        <taxon>Viridiplantae</taxon>
        <taxon>Chlorophyta</taxon>
        <taxon>Pyramimonadophyceae</taxon>
        <taxon>Pyramimonadales</taxon>
        <taxon>Pyramimonadaceae</taxon>
        <taxon>Cymbomonas</taxon>
    </lineage>
</organism>
<gene>
    <name evidence="1" type="ORF">CYMTET_31720</name>
</gene>
<evidence type="ECO:0000313" key="1">
    <source>
        <dbReference type="EMBL" id="KAK3259274.1"/>
    </source>
</evidence>
<dbReference type="EMBL" id="LGRX02018892">
    <property type="protein sequence ID" value="KAK3259274.1"/>
    <property type="molecule type" value="Genomic_DNA"/>
</dbReference>
<evidence type="ECO:0000313" key="2">
    <source>
        <dbReference type="Proteomes" id="UP001190700"/>
    </source>
</evidence>